<feature type="non-terminal residue" evidence="1">
    <location>
        <position position="374"/>
    </location>
</feature>
<comment type="caution">
    <text evidence="1">The sequence shown here is derived from an EMBL/GenBank/DDBJ whole genome shotgun (WGS) entry which is preliminary data.</text>
</comment>
<name>A0ABD0MX01_CIRMR</name>
<evidence type="ECO:0000313" key="2">
    <source>
        <dbReference type="Proteomes" id="UP001529510"/>
    </source>
</evidence>
<accession>A0ABD0MX01</accession>
<gene>
    <name evidence="1" type="ORF">M9458_051583</name>
</gene>
<reference evidence="1 2" key="1">
    <citation type="submission" date="2024-05" db="EMBL/GenBank/DDBJ databases">
        <title>Genome sequencing and assembly of Indian major carp, Cirrhinus mrigala (Hamilton, 1822).</title>
        <authorList>
            <person name="Mohindra V."/>
            <person name="Chowdhury L.M."/>
            <person name="Lal K."/>
            <person name="Jena J.K."/>
        </authorList>
    </citation>
    <scope>NUCLEOTIDE SEQUENCE [LARGE SCALE GENOMIC DNA]</scope>
    <source>
        <strain evidence="1">CM1030</strain>
        <tissue evidence="1">Blood</tissue>
    </source>
</reference>
<dbReference type="AlphaFoldDB" id="A0ABD0MX01"/>
<sequence length="374" mass="41191">MGDPRIIVRNAPSGSSQHITIEFLNVDGSSSHDKSCVSFRAHEEVKMSVEVLSSSGAEYSAEQPPIVVAAQPKSEAKLTAMFPGAALTTRLKVVSLPSLGHLGPDNWFLVVDVALGLVQQSLTVHTQMENIKTDCAHGRAESSSACHRSHPPVISARLAPPTFRSVELAAGRGCSPSLGVPWWIRGVLAMDHPEIWRTVLDKNPWERPRAFSSLPPLTYGSAGTQLFNKRAISSIFSEFLTLGLSVGDVRPPYTQVQHSGHVTSSFSSNDIAGSWIREALPQQPNATSEHLLPGLSHPLYKKKKKEKAKGLRSVLVLRLLRPVTHWMRGVSVSAAWRVRFYFGSHVNRLELAHCLRETRNRRLFFTRHASVLEA</sequence>
<protein>
    <submittedName>
        <fullName evidence="1">Uncharacterized protein</fullName>
    </submittedName>
</protein>
<dbReference type="EMBL" id="JAMKFB020000143">
    <property type="protein sequence ID" value="KAL0153111.1"/>
    <property type="molecule type" value="Genomic_DNA"/>
</dbReference>
<keyword evidence="2" id="KW-1185">Reference proteome</keyword>
<organism evidence="1 2">
    <name type="scientific">Cirrhinus mrigala</name>
    <name type="common">Mrigala</name>
    <dbReference type="NCBI Taxonomy" id="683832"/>
    <lineage>
        <taxon>Eukaryota</taxon>
        <taxon>Metazoa</taxon>
        <taxon>Chordata</taxon>
        <taxon>Craniata</taxon>
        <taxon>Vertebrata</taxon>
        <taxon>Euteleostomi</taxon>
        <taxon>Actinopterygii</taxon>
        <taxon>Neopterygii</taxon>
        <taxon>Teleostei</taxon>
        <taxon>Ostariophysi</taxon>
        <taxon>Cypriniformes</taxon>
        <taxon>Cyprinidae</taxon>
        <taxon>Labeoninae</taxon>
        <taxon>Labeonini</taxon>
        <taxon>Cirrhinus</taxon>
    </lineage>
</organism>
<dbReference type="Proteomes" id="UP001529510">
    <property type="component" value="Unassembled WGS sequence"/>
</dbReference>
<proteinExistence type="predicted"/>
<evidence type="ECO:0000313" key="1">
    <source>
        <dbReference type="EMBL" id="KAL0153111.1"/>
    </source>
</evidence>